<dbReference type="InterPro" id="IPR051625">
    <property type="entry name" value="Signaling_Regulatory_Domain"/>
</dbReference>
<keyword evidence="4" id="KW-1133">Transmembrane helix</keyword>
<gene>
    <name evidence="7" type="ORF">N0F65_001197</name>
</gene>
<sequence length="617" mass="67743">MFIVINGSDNPWMIALLLLAQVLVPLLQSSTDSEASTLVSIIIILVLFVSIVSISKLSRFLSNLYTMRGQFPAMGWWEYVREAYRRAIAAAATEGTSDTPSSADSENYDKVMRTIQIMPTEEFRSPADLAHASIAELKERLRRRGVDYVGCVERKDLLDLLVKYRGGPSNNDTCCICCEEYQSGDVLRLLRKCKHEFHLECLDRWAFTSVNSQRIPCCPLYGAVCGLTSAYVMMSFAVGLYSYGEGFLGSLGTGTYTNVDVPTELPTTKDLAIKDISAGWAHAGFITDDGTVYAYGRTHSFRDVIRSTNIQRIAPRLLSWMNNFTLTKGFDTMLPEPVKLPENVKAKKVVCSAALTLILTECGKLYAFGANMYGQCGTGVESTSVHEPELVQVADGAKVIDIAAGYQHALAVTEDGSVFSWGKGERGQLGFGTANVSAPQQIIALKGKNIAQVSAGFNHSSALTADGELFLWGKLLNPLGKEESNGDQIVPRVVRTSSSVRLLQCSHFHTSFITSDDKIWVVGRTPSARQEVDDNLVHVSSAMHTAPFQVANDGILAVDRVHKMGKGVDNTTFVTMDGDVFEWNFTFGLQRLQDTTKMSVKAIESGFRYRLLLGDSK</sequence>
<evidence type="ECO:0000256" key="1">
    <source>
        <dbReference type="ARBA" id="ARBA00022737"/>
    </source>
</evidence>
<keyword evidence="5" id="KW-0732">Signal</keyword>
<keyword evidence="2" id="KW-0862">Zinc</keyword>
<accession>A0AAV2Z2U2</accession>
<feature type="signal peptide" evidence="5">
    <location>
        <begin position="1"/>
        <end position="29"/>
    </location>
</feature>
<dbReference type="PROSITE" id="PS00626">
    <property type="entry name" value="RCC1_2"/>
    <property type="match status" value="1"/>
</dbReference>
<keyword evidence="8" id="KW-1185">Reference proteome</keyword>
<dbReference type="InterPro" id="IPR013083">
    <property type="entry name" value="Znf_RING/FYVE/PHD"/>
</dbReference>
<dbReference type="PANTHER" id="PTHR22872:SF2">
    <property type="entry name" value="INHIBITOR OF BRUTON TYROSINE KINASE"/>
    <property type="match status" value="1"/>
</dbReference>
<feature type="domain" description="RING-type" evidence="6">
    <location>
        <begin position="174"/>
        <end position="220"/>
    </location>
</feature>
<evidence type="ECO:0000256" key="4">
    <source>
        <dbReference type="SAM" id="Phobius"/>
    </source>
</evidence>
<evidence type="ECO:0000256" key="3">
    <source>
        <dbReference type="PROSITE-ProRule" id="PRU00235"/>
    </source>
</evidence>
<protein>
    <recommendedName>
        <fullName evidence="6">RING-type domain-containing protein</fullName>
    </recommendedName>
</protein>
<evidence type="ECO:0000256" key="5">
    <source>
        <dbReference type="SAM" id="SignalP"/>
    </source>
</evidence>
<proteinExistence type="predicted"/>
<feature type="repeat" description="RCC1" evidence="3">
    <location>
        <begin position="363"/>
        <end position="415"/>
    </location>
</feature>
<keyword evidence="2" id="KW-0479">Metal-binding</keyword>
<dbReference type="Gene3D" id="2.130.10.30">
    <property type="entry name" value="Regulator of chromosome condensation 1/beta-lactamase-inhibitor protein II"/>
    <property type="match status" value="2"/>
</dbReference>
<dbReference type="InterPro" id="IPR000408">
    <property type="entry name" value="Reg_chr_condens"/>
</dbReference>
<dbReference type="PANTHER" id="PTHR22872">
    <property type="entry name" value="BTK-BINDING PROTEIN-RELATED"/>
    <property type="match status" value="1"/>
</dbReference>
<feature type="chain" id="PRO_5043449933" description="RING-type domain-containing protein" evidence="5">
    <location>
        <begin position="30"/>
        <end position="617"/>
    </location>
</feature>
<dbReference type="CDD" id="cd16448">
    <property type="entry name" value="RING-H2"/>
    <property type="match status" value="1"/>
</dbReference>
<name>A0AAV2Z2U2_9STRA</name>
<dbReference type="Pfam" id="PF00415">
    <property type="entry name" value="RCC1"/>
    <property type="match status" value="3"/>
</dbReference>
<dbReference type="Pfam" id="PF13639">
    <property type="entry name" value="zf-RING_2"/>
    <property type="match status" value="1"/>
</dbReference>
<evidence type="ECO:0000259" key="6">
    <source>
        <dbReference type="PROSITE" id="PS50089"/>
    </source>
</evidence>
<dbReference type="EMBL" id="DAKRPA010000059">
    <property type="protein sequence ID" value="DBA00726.1"/>
    <property type="molecule type" value="Genomic_DNA"/>
</dbReference>
<dbReference type="InterPro" id="IPR009091">
    <property type="entry name" value="RCC1/BLIP-II"/>
</dbReference>
<evidence type="ECO:0000313" key="7">
    <source>
        <dbReference type="EMBL" id="DBA00726.1"/>
    </source>
</evidence>
<dbReference type="Gene3D" id="3.30.40.10">
    <property type="entry name" value="Zinc/RING finger domain, C3HC4 (zinc finger)"/>
    <property type="match status" value="1"/>
</dbReference>
<dbReference type="AlphaFoldDB" id="A0AAV2Z2U2"/>
<evidence type="ECO:0000256" key="2">
    <source>
        <dbReference type="PROSITE-ProRule" id="PRU00175"/>
    </source>
</evidence>
<dbReference type="PROSITE" id="PS50012">
    <property type="entry name" value="RCC1_3"/>
    <property type="match status" value="3"/>
</dbReference>
<organism evidence="7 8">
    <name type="scientific">Lagenidium giganteum</name>
    <dbReference type="NCBI Taxonomy" id="4803"/>
    <lineage>
        <taxon>Eukaryota</taxon>
        <taxon>Sar</taxon>
        <taxon>Stramenopiles</taxon>
        <taxon>Oomycota</taxon>
        <taxon>Peronosporomycetes</taxon>
        <taxon>Pythiales</taxon>
        <taxon>Pythiaceae</taxon>
    </lineage>
</organism>
<keyword evidence="1" id="KW-0677">Repeat</keyword>
<dbReference type="PROSITE" id="PS50089">
    <property type="entry name" value="ZF_RING_2"/>
    <property type="match status" value="1"/>
</dbReference>
<keyword evidence="4" id="KW-0812">Transmembrane</keyword>
<feature type="repeat" description="RCC1" evidence="3">
    <location>
        <begin position="238"/>
        <end position="289"/>
    </location>
</feature>
<evidence type="ECO:0000313" key="8">
    <source>
        <dbReference type="Proteomes" id="UP001146120"/>
    </source>
</evidence>
<keyword evidence="4" id="KW-0472">Membrane</keyword>
<reference evidence="7" key="2">
    <citation type="journal article" date="2023" name="Microbiol Resour">
        <title>Decontamination and Annotation of the Draft Genome Sequence of the Oomycete Lagenidium giganteum ARSEF 373.</title>
        <authorList>
            <person name="Morgan W.R."/>
            <person name="Tartar A."/>
        </authorList>
    </citation>
    <scope>NUCLEOTIDE SEQUENCE</scope>
    <source>
        <strain evidence="7">ARSEF 373</strain>
    </source>
</reference>
<feature type="transmembrane region" description="Helical" evidence="4">
    <location>
        <begin position="39"/>
        <end position="58"/>
    </location>
</feature>
<dbReference type="InterPro" id="IPR001841">
    <property type="entry name" value="Znf_RING"/>
</dbReference>
<feature type="repeat" description="RCC1" evidence="3">
    <location>
        <begin position="416"/>
        <end position="466"/>
    </location>
</feature>
<comment type="caution">
    <text evidence="7">The sequence shown here is derived from an EMBL/GenBank/DDBJ whole genome shotgun (WGS) entry which is preliminary data.</text>
</comment>
<keyword evidence="2" id="KW-0863">Zinc-finger</keyword>
<dbReference type="GO" id="GO:0008270">
    <property type="term" value="F:zinc ion binding"/>
    <property type="evidence" value="ECO:0007669"/>
    <property type="project" value="UniProtKB-KW"/>
</dbReference>
<dbReference type="SUPFAM" id="SSF57850">
    <property type="entry name" value="RING/U-box"/>
    <property type="match status" value="1"/>
</dbReference>
<dbReference type="SUPFAM" id="SSF50985">
    <property type="entry name" value="RCC1/BLIP-II"/>
    <property type="match status" value="2"/>
</dbReference>
<dbReference type="Proteomes" id="UP001146120">
    <property type="component" value="Unassembled WGS sequence"/>
</dbReference>
<reference evidence="7" key="1">
    <citation type="submission" date="2022-11" db="EMBL/GenBank/DDBJ databases">
        <authorList>
            <person name="Morgan W.R."/>
            <person name="Tartar A."/>
        </authorList>
    </citation>
    <scope>NUCLEOTIDE SEQUENCE</scope>
    <source>
        <strain evidence="7">ARSEF 373</strain>
    </source>
</reference>
<feature type="transmembrane region" description="Helical" evidence="4">
    <location>
        <begin position="220"/>
        <end position="243"/>
    </location>
</feature>
<dbReference type="PRINTS" id="PR00633">
    <property type="entry name" value="RCCNDNSATION"/>
</dbReference>